<evidence type="ECO:0000313" key="4">
    <source>
        <dbReference type="Proteomes" id="UP000823613"/>
    </source>
</evidence>
<proteinExistence type="predicted"/>
<sequence>MRFFYCTIVFLFMLILTSCAQLFFETFEVENCIFSEKNVTINFSSIPNQYLFMKNFTIKEDSVEMTGTFEFCERQVIFTPDYGIKNNYYYELIITSSMEDIEGNSLEKDYKKTFTTRTDFVRPEVIEVYPAHESELVSELDEITIKFSEPIDDCSFRTALSFSPSFGYVYKWEDSDRIVKIYPTEKLAKETRYEIKLATSLKDKNRNSLLKEYRTTFINFMDRDIPDFDVYLKSNGKQVKIDKNIQITNINTDEKFNISFSEKMDIDYISSYISIFPALNMTITPDKKSKDKAVIEFNNDMIWGETYRLTVKKGLKDLSGNEITTDCYYDLTFNNENKRPIRIRKVLIDLKTDDYTELRNFGTLSFDPTHYSTSDSDPVPTDIIFVFEISKNATHIVDFSVMENFSAEALNACLDELMIKKVKILDDAEIMANIKLKKIYDSIIDIEGKICIVNIGLEIVNSSQNNNGILKFFMGDGVKDSLGNTLIEEYSCQINKI</sequence>
<comment type="caution">
    <text evidence="3">The sequence shown here is derived from an EMBL/GenBank/DDBJ whole genome shotgun (WGS) entry which is preliminary data.</text>
</comment>
<dbReference type="InterPro" id="IPR014755">
    <property type="entry name" value="Cu-Rt/internalin_Ig-like"/>
</dbReference>
<dbReference type="InterPro" id="IPR032812">
    <property type="entry name" value="SbsA_Ig"/>
</dbReference>
<evidence type="ECO:0000259" key="2">
    <source>
        <dbReference type="Pfam" id="PF13205"/>
    </source>
</evidence>
<feature type="domain" description="SbsA Ig-like" evidence="2">
    <location>
        <begin position="122"/>
        <end position="217"/>
    </location>
</feature>
<dbReference type="EMBL" id="JADIMY010000115">
    <property type="protein sequence ID" value="MBO8428018.1"/>
    <property type="molecule type" value="Genomic_DNA"/>
</dbReference>
<dbReference type="PROSITE" id="PS51257">
    <property type="entry name" value="PROKAR_LIPOPROTEIN"/>
    <property type="match status" value="1"/>
</dbReference>
<dbReference type="Proteomes" id="UP000823613">
    <property type="component" value="Unassembled WGS sequence"/>
</dbReference>
<gene>
    <name evidence="3" type="ORF">IAC58_05710</name>
</gene>
<reference evidence="3" key="1">
    <citation type="submission" date="2020-10" db="EMBL/GenBank/DDBJ databases">
        <authorList>
            <person name="Gilroy R."/>
        </authorList>
    </citation>
    <scope>NUCLEOTIDE SEQUENCE</scope>
    <source>
        <strain evidence="3">11159</strain>
    </source>
</reference>
<evidence type="ECO:0000313" key="3">
    <source>
        <dbReference type="EMBL" id="MBO8428018.1"/>
    </source>
</evidence>
<name>A0A9D9GXY6_9BACL</name>
<dbReference type="Pfam" id="PF13205">
    <property type="entry name" value="Big_5"/>
    <property type="match status" value="2"/>
</dbReference>
<organism evidence="3 4">
    <name type="scientific">Candidatus Onthovivens merdipullorum</name>
    <dbReference type="NCBI Taxonomy" id="2840889"/>
    <lineage>
        <taxon>Bacteria</taxon>
        <taxon>Bacillati</taxon>
        <taxon>Bacillota</taxon>
        <taxon>Bacilli</taxon>
        <taxon>Bacillales</taxon>
        <taxon>Candidatus Onthovivens</taxon>
    </lineage>
</organism>
<protein>
    <submittedName>
        <fullName evidence="3">Ig-like domain-containing protein</fullName>
    </submittedName>
</protein>
<accession>A0A9D9GXY6</accession>
<dbReference type="Gene3D" id="2.60.40.1220">
    <property type="match status" value="1"/>
</dbReference>
<feature type="domain" description="SbsA Ig-like" evidence="2">
    <location>
        <begin position="248"/>
        <end position="325"/>
    </location>
</feature>
<dbReference type="AlphaFoldDB" id="A0A9D9GXY6"/>
<evidence type="ECO:0000256" key="1">
    <source>
        <dbReference type="ARBA" id="ARBA00022729"/>
    </source>
</evidence>
<keyword evidence="1" id="KW-0732">Signal</keyword>
<reference evidence="3" key="2">
    <citation type="journal article" date="2021" name="PeerJ">
        <title>Extensive microbial diversity within the chicken gut microbiome revealed by metagenomics and culture.</title>
        <authorList>
            <person name="Gilroy R."/>
            <person name="Ravi A."/>
            <person name="Getino M."/>
            <person name="Pursley I."/>
            <person name="Horton D.L."/>
            <person name="Alikhan N.F."/>
            <person name="Baker D."/>
            <person name="Gharbi K."/>
            <person name="Hall N."/>
            <person name="Watson M."/>
            <person name="Adriaenssens E.M."/>
            <person name="Foster-Nyarko E."/>
            <person name="Jarju S."/>
            <person name="Secka A."/>
            <person name="Antonio M."/>
            <person name="Oren A."/>
            <person name="Chaudhuri R.R."/>
            <person name="La Ragione R."/>
            <person name="Hildebrand F."/>
            <person name="Pallen M.J."/>
        </authorList>
    </citation>
    <scope>NUCLEOTIDE SEQUENCE</scope>
    <source>
        <strain evidence="3">11159</strain>
    </source>
</reference>